<evidence type="ECO:0008006" key="3">
    <source>
        <dbReference type="Google" id="ProtNLM"/>
    </source>
</evidence>
<evidence type="ECO:0000313" key="2">
    <source>
        <dbReference type="Proteomes" id="UP000637774"/>
    </source>
</evidence>
<gene>
    <name evidence="1" type="ORF">GCM10011495_06410</name>
</gene>
<organism evidence="1 2">
    <name type="scientific">Hymenobacter frigidus</name>
    <dbReference type="NCBI Taxonomy" id="1524095"/>
    <lineage>
        <taxon>Bacteria</taxon>
        <taxon>Pseudomonadati</taxon>
        <taxon>Bacteroidota</taxon>
        <taxon>Cytophagia</taxon>
        <taxon>Cytophagales</taxon>
        <taxon>Hymenobacteraceae</taxon>
        <taxon>Hymenobacter</taxon>
    </lineage>
</organism>
<sequence length="161" mass="18014">MRKYGVILSLFWSFPFAGWGQIRTEGVVRLEADQARIEAALDAALRTKQVSANAEAWATLVYAQAERPLRAEDSTRVASVYARGYFLDRTNVKTYCLFLPRQAAFYLVRYVVGGLGIVSVRPADATSTPPAPLTPRQTRLRNRGQAAHLRQYLLESGRLPL</sequence>
<dbReference type="RefSeq" id="WP_188560578.1">
    <property type="nucleotide sequence ID" value="NZ_BMGY01000004.1"/>
</dbReference>
<dbReference type="EMBL" id="BMGY01000004">
    <property type="protein sequence ID" value="GGH80739.1"/>
    <property type="molecule type" value="Genomic_DNA"/>
</dbReference>
<proteinExistence type="predicted"/>
<protein>
    <recommendedName>
        <fullName evidence="3">DUF4468 domain-containing protein</fullName>
    </recommendedName>
</protein>
<dbReference type="Proteomes" id="UP000637774">
    <property type="component" value="Unassembled WGS sequence"/>
</dbReference>
<comment type="caution">
    <text evidence="1">The sequence shown here is derived from an EMBL/GenBank/DDBJ whole genome shotgun (WGS) entry which is preliminary data.</text>
</comment>
<keyword evidence="2" id="KW-1185">Reference proteome</keyword>
<evidence type="ECO:0000313" key="1">
    <source>
        <dbReference type="EMBL" id="GGH80739.1"/>
    </source>
</evidence>
<reference evidence="2" key="1">
    <citation type="journal article" date="2019" name="Int. J. Syst. Evol. Microbiol.">
        <title>The Global Catalogue of Microorganisms (GCM) 10K type strain sequencing project: providing services to taxonomists for standard genome sequencing and annotation.</title>
        <authorList>
            <consortium name="The Broad Institute Genomics Platform"/>
            <consortium name="The Broad Institute Genome Sequencing Center for Infectious Disease"/>
            <person name="Wu L."/>
            <person name="Ma J."/>
        </authorList>
    </citation>
    <scope>NUCLEOTIDE SEQUENCE [LARGE SCALE GENOMIC DNA]</scope>
    <source>
        <strain evidence="2">CGMCC 1.14966</strain>
    </source>
</reference>
<accession>A0ABQ1ZW21</accession>
<name>A0ABQ1ZW21_9BACT</name>